<name>A0A8J5STF0_ZIZPA</name>
<evidence type="ECO:0000313" key="2">
    <source>
        <dbReference type="EMBL" id="KAG8075312.1"/>
    </source>
</evidence>
<dbReference type="AlphaFoldDB" id="A0A8J5STF0"/>
<reference evidence="2" key="1">
    <citation type="journal article" date="2021" name="bioRxiv">
        <title>Whole Genome Assembly and Annotation of Northern Wild Rice, Zizania palustris L., Supports a Whole Genome Duplication in the Zizania Genus.</title>
        <authorList>
            <person name="Haas M."/>
            <person name="Kono T."/>
            <person name="Macchietto M."/>
            <person name="Millas R."/>
            <person name="McGilp L."/>
            <person name="Shao M."/>
            <person name="Duquette J."/>
            <person name="Hirsch C.N."/>
            <person name="Kimball J."/>
        </authorList>
    </citation>
    <scope>NUCLEOTIDE SEQUENCE</scope>
    <source>
        <tissue evidence="2">Fresh leaf tissue</tissue>
    </source>
</reference>
<dbReference type="EMBL" id="JAAALK010000283">
    <property type="protein sequence ID" value="KAG8075312.1"/>
    <property type="molecule type" value="Genomic_DNA"/>
</dbReference>
<organism evidence="2 3">
    <name type="scientific">Zizania palustris</name>
    <name type="common">Northern wild rice</name>
    <dbReference type="NCBI Taxonomy" id="103762"/>
    <lineage>
        <taxon>Eukaryota</taxon>
        <taxon>Viridiplantae</taxon>
        <taxon>Streptophyta</taxon>
        <taxon>Embryophyta</taxon>
        <taxon>Tracheophyta</taxon>
        <taxon>Spermatophyta</taxon>
        <taxon>Magnoliopsida</taxon>
        <taxon>Liliopsida</taxon>
        <taxon>Poales</taxon>
        <taxon>Poaceae</taxon>
        <taxon>BOP clade</taxon>
        <taxon>Oryzoideae</taxon>
        <taxon>Oryzeae</taxon>
        <taxon>Zizaniinae</taxon>
        <taxon>Zizania</taxon>
    </lineage>
</organism>
<gene>
    <name evidence="2" type="ORF">GUJ93_ZPchr0006g45035</name>
</gene>
<evidence type="ECO:0000256" key="1">
    <source>
        <dbReference type="SAM" id="MobiDB-lite"/>
    </source>
</evidence>
<sequence>MPDGASTGSGDGGSKEGIGVPRPPSRRVPASPCPETHFAQEDGTPPAPPLPRRIPLAAAAASSARALAPERQPHPPRLLS</sequence>
<proteinExistence type="predicted"/>
<comment type="caution">
    <text evidence="2">The sequence shown here is derived from an EMBL/GenBank/DDBJ whole genome shotgun (WGS) entry which is preliminary data.</text>
</comment>
<feature type="compositionally biased region" description="Gly residues" evidence="1">
    <location>
        <begin position="7"/>
        <end position="16"/>
    </location>
</feature>
<feature type="region of interest" description="Disordered" evidence="1">
    <location>
        <begin position="1"/>
        <end position="80"/>
    </location>
</feature>
<keyword evidence="3" id="KW-1185">Reference proteome</keyword>
<dbReference type="Proteomes" id="UP000729402">
    <property type="component" value="Unassembled WGS sequence"/>
</dbReference>
<evidence type="ECO:0000313" key="3">
    <source>
        <dbReference type="Proteomes" id="UP000729402"/>
    </source>
</evidence>
<accession>A0A8J5STF0</accession>
<reference evidence="2" key="2">
    <citation type="submission" date="2021-02" db="EMBL/GenBank/DDBJ databases">
        <authorList>
            <person name="Kimball J.A."/>
            <person name="Haas M.W."/>
            <person name="Macchietto M."/>
            <person name="Kono T."/>
            <person name="Duquette J."/>
            <person name="Shao M."/>
        </authorList>
    </citation>
    <scope>NUCLEOTIDE SEQUENCE</scope>
    <source>
        <tissue evidence="2">Fresh leaf tissue</tissue>
    </source>
</reference>
<feature type="compositionally biased region" description="Low complexity" evidence="1">
    <location>
        <begin position="53"/>
        <end position="69"/>
    </location>
</feature>
<protein>
    <submittedName>
        <fullName evidence="2">Uncharacterized protein</fullName>
    </submittedName>
</protein>